<dbReference type="RefSeq" id="WP_282592098.1">
    <property type="nucleotide sequence ID" value="NZ_JAPAAF010000017.1"/>
</dbReference>
<gene>
    <name evidence="1" type="ORF">N2K84_12205</name>
</gene>
<name>A0AA42CAA5_9BACT</name>
<sequence>MEKKITLEENQTIEINGAVLTPRLIEQIKELQRNENESIECFREYMADAICFIARETVDYSGIDKKERTEILNTLSCNLSYCRDYLIELRRPYNFNLSTKQ</sequence>
<keyword evidence="2" id="KW-1185">Reference proteome</keyword>
<evidence type="ECO:0000313" key="1">
    <source>
        <dbReference type="EMBL" id="MCW0483497.1"/>
    </source>
</evidence>
<dbReference type="Proteomes" id="UP001163821">
    <property type="component" value="Unassembled WGS sequence"/>
</dbReference>
<comment type="caution">
    <text evidence="1">The sequence shown here is derived from an EMBL/GenBank/DDBJ whole genome shotgun (WGS) entry which is preliminary data.</text>
</comment>
<organism evidence="1 2">
    <name type="scientific">Gaoshiqia sediminis</name>
    <dbReference type="NCBI Taxonomy" id="2986998"/>
    <lineage>
        <taxon>Bacteria</taxon>
        <taxon>Pseudomonadati</taxon>
        <taxon>Bacteroidota</taxon>
        <taxon>Bacteroidia</taxon>
        <taxon>Marinilabiliales</taxon>
        <taxon>Prolixibacteraceae</taxon>
        <taxon>Gaoshiqia</taxon>
    </lineage>
</organism>
<evidence type="ECO:0000313" key="2">
    <source>
        <dbReference type="Proteomes" id="UP001163821"/>
    </source>
</evidence>
<reference evidence="1" key="1">
    <citation type="submission" date="2022-10" db="EMBL/GenBank/DDBJ databases">
        <title>Gaoshiqiia sediminis gen. nov., sp. nov., isolated from coastal sediment.</title>
        <authorList>
            <person name="Yu W.X."/>
            <person name="Mu D.S."/>
            <person name="Du J.Z."/>
            <person name="Liang Y.Q."/>
        </authorList>
    </citation>
    <scope>NUCLEOTIDE SEQUENCE</scope>
    <source>
        <strain evidence="1">A06</strain>
    </source>
</reference>
<proteinExistence type="predicted"/>
<accession>A0AA42CAA5</accession>
<dbReference type="AlphaFoldDB" id="A0AA42CAA5"/>
<dbReference type="EMBL" id="JAPAAF010000017">
    <property type="protein sequence ID" value="MCW0483497.1"/>
    <property type="molecule type" value="Genomic_DNA"/>
</dbReference>
<protein>
    <submittedName>
        <fullName evidence="1">Uncharacterized protein</fullName>
    </submittedName>
</protein>